<proteinExistence type="predicted"/>
<protein>
    <submittedName>
        <fullName evidence="1">Uncharacterized protein</fullName>
    </submittedName>
</protein>
<organism evidence="1">
    <name type="scientific">uncultured Sulfurovum sp</name>
    <dbReference type="NCBI Taxonomy" id="269237"/>
    <lineage>
        <taxon>Bacteria</taxon>
        <taxon>Pseudomonadati</taxon>
        <taxon>Campylobacterota</taxon>
        <taxon>Epsilonproteobacteria</taxon>
        <taxon>Campylobacterales</taxon>
        <taxon>Sulfurovaceae</taxon>
        <taxon>Sulfurovum</taxon>
        <taxon>environmental samples</taxon>
    </lineage>
</organism>
<dbReference type="AlphaFoldDB" id="A0A6S6TID5"/>
<sequence length="91" mass="10510">MTSNYTEEELASVVSKLSKLIFVNEEGMELIPTKEQVEKMLALCKKRSRPSYYKLRHASGLGEEYGFKAINMYSNDGKKMRRFESGLDLKH</sequence>
<evidence type="ECO:0000313" key="1">
    <source>
        <dbReference type="EMBL" id="CAA6815252.1"/>
    </source>
</evidence>
<name>A0A6S6TID5_9BACT</name>
<reference evidence="1" key="1">
    <citation type="submission" date="2020-01" db="EMBL/GenBank/DDBJ databases">
        <authorList>
            <person name="Meier V. D."/>
            <person name="Meier V D."/>
        </authorList>
    </citation>
    <scope>NUCLEOTIDE SEQUENCE</scope>
    <source>
        <strain evidence="1">HLG_WM_MAG_02</strain>
    </source>
</reference>
<accession>A0A6S6TID5</accession>
<dbReference type="EMBL" id="CACVAZ010000098">
    <property type="protein sequence ID" value="CAA6815252.1"/>
    <property type="molecule type" value="Genomic_DNA"/>
</dbReference>
<gene>
    <name evidence="1" type="ORF">HELGO_WM17199</name>
</gene>